<proteinExistence type="predicted"/>
<evidence type="ECO:0000313" key="1">
    <source>
        <dbReference type="EMBL" id="MEX5716941.1"/>
    </source>
</evidence>
<accession>A0ABV3X914</accession>
<reference evidence="1 2" key="1">
    <citation type="submission" date="2024-06" db="EMBL/GenBank/DDBJ databases">
        <title>Draft genome sequence of Geodermatophilus badlandi, a novel member of the Geodermatophilaceae isolated from badland sedimentary rocks in the Red desert, Wyoming, USA.</title>
        <authorList>
            <person name="Ben Tekaya S."/>
            <person name="Nouioui I."/>
            <person name="Flores G.M."/>
            <person name="Shaal M.N."/>
            <person name="Bredoire F."/>
            <person name="Basile F."/>
            <person name="Van Diepen L."/>
            <person name="Ward N.L."/>
        </authorList>
    </citation>
    <scope>NUCLEOTIDE SEQUENCE [LARGE SCALE GENOMIC DNA]</scope>
    <source>
        <strain evidence="1 2">WL48A</strain>
    </source>
</reference>
<dbReference type="EMBL" id="JBFNXQ010000002">
    <property type="protein sequence ID" value="MEX5716941.1"/>
    <property type="molecule type" value="Genomic_DNA"/>
</dbReference>
<protein>
    <submittedName>
        <fullName evidence="1">Uncharacterized protein</fullName>
    </submittedName>
</protein>
<keyword evidence="2" id="KW-1185">Reference proteome</keyword>
<name>A0ABV3X914_9ACTN</name>
<comment type="caution">
    <text evidence="1">The sequence shown here is derived from an EMBL/GenBank/DDBJ whole genome shotgun (WGS) entry which is preliminary data.</text>
</comment>
<dbReference type="RefSeq" id="WP_369202318.1">
    <property type="nucleotide sequence ID" value="NZ_JBFNXQ010000002.1"/>
</dbReference>
<organism evidence="1 2">
    <name type="scientific">Geodermatophilus maliterrae</name>
    <dbReference type="NCBI Taxonomy" id="3162531"/>
    <lineage>
        <taxon>Bacteria</taxon>
        <taxon>Bacillati</taxon>
        <taxon>Actinomycetota</taxon>
        <taxon>Actinomycetes</taxon>
        <taxon>Geodermatophilales</taxon>
        <taxon>Geodermatophilaceae</taxon>
        <taxon>Geodermatophilus</taxon>
    </lineage>
</organism>
<evidence type="ECO:0000313" key="2">
    <source>
        <dbReference type="Proteomes" id="UP001560045"/>
    </source>
</evidence>
<sequence length="75" mass="8105">MDGDRSAALLVRIWLEDGAQSFRGRLTTLDTSPGRRGTEEATVALAASPDDVLDAVRAWLDAFLRDARNSIDSDG</sequence>
<gene>
    <name evidence="1" type="ORF">ABQ292_00995</name>
</gene>
<dbReference type="Proteomes" id="UP001560045">
    <property type="component" value="Unassembled WGS sequence"/>
</dbReference>